<dbReference type="Gene3D" id="3.90.550.10">
    <property type="entry name" value="Spore Coat Polysaccharide Biosynthesis Protein SpsA, Chain A"/>
    <property type="match status" value="1"/>
</dbReference>
<comment type="caution">
    <text evidence="4">The sequence shown here is derived from an EMBL/GenBank/DDBJ whole genome shotgun (WGS) entry which is preliminary data.</text>
</comment>
<name>A0ABQ3EM85_9HYPH</name>
<dbReference type="PANTHER" id="PTHR22916">
    <property type="entry name" value="GLYCOSYLTRANSFERASE"/>
    <property type="match status" value="1"/>
</dbReference>
<keyword evidence="1" id="KW-0328">Glycosyltransferase</keyword>
<dbReference type="PANTHER" id="PTHR22916:SF51">
    <property type="entry name" value="GLYCOSYLTRANSFERASE EPSH-RELATED"/>
    <property type="match status" value="1"/>
</dbReference>
<evidence type="ECO:0000313" key="5">
    <source>
        <dbReference type="Proteomes" id="UP000637980"/>
    </source>
</evidence>
<dbReference type="CDD" id="cd00761">
    <property type="entry name" value="Glyco_tranf_GTA_type"/>
    <property type="match status" value="1"/>
</dbReference>
<organism evidence="4 5">
    <name type="scientific">Pseudovibrio japonicus</name>
    <dbReference type="NCBI Taxonomy" id="366534"/>
    <lineage>
        <taxon>Bacteria</taxon>
        <taxon>Pseudomonadati</taxon>
        <taxon>Pseudomonadota</taxon>
        <taxon>Alphaproteobacteria</taxon>
        <taxon>Hyphomicrobiales</taxon>
        <taxon>Stappiaceae</taxon>
        <taxon>Pseudovibrio</taxon>
    </lineage>
</organism>
<evidence type="ECO:0000259" key="3">
    <source>
        <dbReference type="Pfam" id="PF00535"/>
    </source>
</evidence>
<evidence type="ECO:0000256" key="2">
    <source>
        <dbReference type="ARBA" id="ARBA00022679"/>
    </source>
</evidence>
<feature type="domain" description="Glycosyltransferase 2-like" evidence="3">
    <location>
        <begin position="2"/>
        <end position="157"/>
    </location>
</feature>
<sequence>MDDLLAQDLDDYEIIVVDDGSCDGSADIIADYASKHDLIHAVMLPENSIGGVATAANAGLELAKGEYIGFADGDDLYAPDMFSKLLNAAQEHGSDLAICDYFLLNDSTGEKTAPADEGRWAELGAAEVVSLDTLGTKKILRFVAVPWRKIYRRELLEKNNISFPVGDYFYEDNPFHWMSVVSAESIALVPEKLCQHRVFREGQTMATTDRRLFKMFEHHNTIYKWLEAHGKLEVFDTSLLRWLVSQTEWISRKCPPELRDELFDTVSPEIKKYSHKQMREMVDENKTGQHGSYLAISLQDGNRKRFHSLVSGHIRFSLLQTAYYRYRRFGAKDVAKEARKLFWKKLKFGLPRIDSPSAIKDAQLERVLSELEDVKVGIRILEQKLDNDSRK</sequence>
<evidence type="ECO:0000313" key="4">
    <source>
        <dbReference type="EMBL" id="GHB41534.1"/>
    </source>
</evidence>
<dbReference type="SUPFAM" id="SSF53448">
    <property type="entry name" value="Nucleotide-diphospho-sugar transferases"/>
    <property type="match status" value="1"/>
</dbReference>
<reference evidence="5" key="1">
    <citation type="journal article" date="2019" name="Int. J. Syst. Evol. Microbiol.">
        <title>The Global Catalogue of Microorganisms (GCM) 10K type strain sequencing project: providing services to taxonomists for standard genome sequencing and annotation.</title>
        <authorList>
            <consortium name="The Broad Institute Genomics Platform"/>
            <consortium name="The Broad Institute Genome Sequencing Center for Infectious Disease"/>
            <person name="Wu L."/>
            <person name="Ma J."/>
        </authorList>
    </citation>
    <scope>NUCLEOTIDE SEQUENCE [LARGE SCALE GENOMIC DNA]</scope>
    <source>
        <strain evidence="5">KCTC 12861</strain>
    </source>
</reference>
<dbReference type="InterPro" id="IPR001173">
    <property type="entry name" value="Glyco_trans_2-like"/>
</dbReference>
<keyword evidence="5" id="KW-1185">Reference proteome</keyword>
<evidence type="ECO:0000256" key="1">
    <source>
        <dbReference type="ARBA" id="ARBA00022676"/>
    </source>
</evidence>
<protein>
    <recommendedName>
        <fullName evidence="3">Glycosyltransferase 2-like domain-containing protein</fullName>
    </recommendedName>
</protein>
<dbReference type="EMBL" id="BMXE01000006">
    <property type="protein sequence ID" value="GHB41534.1"/>
    <property type="molecule type" value="Genomic_DNA"/>
</dbReference>
<dbReference type="Pfam" id="PF00535">
    <property type="entry name" value="Glycos_transf_2"/>
    <property type="match status" value="1"/>
</dbReference>
<gene>
    <name evidence="4" type="ORF">GCM10007094_33730</name>
</gene>
<keyword evidence="2" id="KW-0808">Transferase</keyword>
<proteinExistence type="predicted"/>
<accession>A0ABQ3EM85</accession>
<dbReference type="InterPro" id="IPR029044">
    <property type="entry name" value="Nucleotide-diphossugar_trans"/>
</dbReference>
<dbReference type="Proteomes" id="UP000637980">
    <property type="component" value="Unassembled WGS sequence"/>
</dbReference>